<gene>
    <name evidence="1" type="ORF">ERS852481_00970</name>
</gene>
<organism evidence="1 2">
    <name type="scientific">Coprococcus comes</name>
    <dbReference type="NCBI Taxonomy" id="410072"/>
    <lineage>
        <taxon>Bacteria</taxon>
        <taxon>Bacillati</taxon>
        <taxon>Bacillota</taxon>
        <taxon>Clostridia</taxon>
        <taxon>Lachnospirales</taxon>
        <taxon>Lachnospiraceae</taxon>
        <taxon>Coprococcus</taxon>
    </lineage>
</organism>
<sequence>MLLFLTYLKSENICTKRYFTAEKNAESIFFFDLQECKARSNLVSKGSKV</sequence>
<dbReference type="EMBL" id="CYZK01000004">
    <property type="protein sequence ID" value="CUN86905.1"/>
    <property type="molecule type" value="Genomic_DNA"/>
</dbReference>
<evidence type="ECO:0000313" key="2">
    <source>
        <dbReference type="Proteomes" id="UP000095362"/>
    </source>
</evidence>
<dbReference type="AlphaFoldDB" id="A0A174AHA9"/>
<accession>A0A174AHA9</accession>
<proteinExistence type="predicted"/>
<protein>
    <submittedName>
        <fullName evidence="1">Uncharacterized protein</fullName>
    </submittedName>
</protein>
<name>A0A174AHA9_9FIRM</name>
<reference evidence="1 2" key="1">
    <citation type="submission" date="2015-09" db="EMBL/GenBank/DDBJ databases">
        <authorList>
            <consortium name="Pathogen Informatics"/>
        </authorList>
    </citation>
    <scope>NUCLEOTIDE SEQUENCE [LARGE SCALE GENOMIC DNA]</scope>
    <source>
        <strain evidence="1 2">2789STDY5834866</strain>
    </source>
</reference>
<evidence type="ECO:0000313" key="1">
    <source>
        <dbReference type="EMBL" id="CUN86905.1"/>
    </source>
</evidence>
<dbReference type="Proteomes" id="UP000095362">
    <property type="component" value="Unassembled WGS sequence"/>
</dbReference>